<sequence length="151" mass="17957">MPGLQAGRRARVYADINSLRSCEYWDYEAHIPTWGDLEDYQLVRKLGRGKYSKVFEATNITNNERVVVKILKPVKKKKINLIFTLTTSWARKRWENRHLVSAEALEMFDKLLRYNYQQRLMTWEAMEHPYFYPVVKEQQVQSDISLIPSSL</sequence>
<dbReference type="PANTHER" id="PTHR24054:SF34">
    <property type="entry name" value="CASEIN KINASE II SUBUNIT ALPHA"/>
    <property type="match status" value="1"/>
</dbReference>
<protein>
    <submittedName>
        <fullName evidence="5">Casein kinase II subunit alpha isoform X2</fullName>
    </submittedName>
</protein>
<evidence type="ECO:0000259" key="4">
    <source>
        <dbReference type="PROSITE" id="PS50011"/>
    </source>
</evidence>
<keyword evidence="5" id="KW-0808">Transferase</keyword>
<evidence type="ECO:0000256" key="3">
    <source>
        <dbReference type="PROSITE-ProRule" id="PRU10141"/>
    </source>
</evidence>
<dbReference type="AlphaFoldDB" id="A0AAD1WAV8"/>
<evidence type="ECO:0000313" key="6">
    <source>
        <dbReference type="Proteomes" id="UP001295444"/>
    </source>
</evidence>
<dbReference type="PROSITE" id="PS50011">
    <property type="entry name" value="PROTEIN_KINASE_DOM"/>
    <property type="match status" value="1"/>
</dbReference>
<evidence type="ECO:0000256" key="2">
    <source>
        <dbReference type="ARBA" id="ARBA00022840"/>
    </source>
</evidence>
<dbReference type="InterPro" id="IPR017441">
    <property type="entry name" value="Protein_kinase_ATP_BS"/>
</dbReference>
<dbReference type="SUPFAM" id="SSF56112">
    <property type="entry name" value="Protein kinase-like (PK-like)"/>
    <property type="match status" value="2"/>
</dbReference>
<gene>
    <name evidence="5" type="ORF">PECUL_23A025803</name>
</gene>
<dbReference type="GO" id="GO:0005956">
    <property type="term" value="C:protein kinase CK2 complex"/>
    <property type="evidence" value="ECO:0007669"/>
    <property type="project" value="TreeGrafter"/>
</dbReference>
<name>A0AAD1WAV8_PELCU</name>
<feature type="binding site" evidence="3">
    <location>
        <position position="69"/>
    </location>
    <ligand>
        <name>ATP</name>
        <dbReference type="ChEBI" id="CHEBI:30616"/>
    </ligand>
</feature>
<dbReference type="Proteomes" id="UP001295444">
    <property type="component" value="Chromosome 05"/>
</dbReference>
<dbReference type="PROSITE" id="PS00107">
    <property type="entry name" value="PROTEIN_KINASE_ATP"/>
    <property type="match status" value="1"/>
</dbReference>
<dbReference type="Gene3D" id="3.30.200.20">
    <property type="entry name" value="Phosphorylase Kinase, domain 1"/>
    <property type="match status" value="1"/>
</dbReference>
<dbReference type="GO" id="GO:0005634">
    <property type="term" value="C:nucleus"/>
    <property type="evidence" value="ECO:0007669"/>
    <property type="project" value="TreeGrafter"/>
</dbReference>
<keyword evidence="2 3" id="KW-0067">ATP-binding</keyword>
<keyword evidence="1 3" id="KW-0547">Nucleotide-binding</keyword>
<dbReference type="GO" id="GO:0005524">
    <property type="term" value="F:ATP binding"/>
    <property type="evidence" value="ECO:0007669"/>
    <property type="project" value="UniProtKB-UniRule"/>
</dbReference>
<dbReference type="FunFam" id="3.30.200.20:FF:000088">
    <property type="entry name" value="Casein kinase II subunit alpha"/>
    <property type="match status" value="1"/>
</dbReference>
<dbReference type="InterPro" id="IPR000719">
    <property type="entry name" value="Prot_kinase_dom"/>
</dbReference>
<dbReference type="GO" id="GO:1905818">
    <property type="term" value="P:regulation of chromosome separation"/>
    <property type="evidence" value="ECO:0007669"/>
    <property type="project" value="TreeGrafter"/>
</dbReference>
<accession>A0AAD1WAV8</accession>
<evidence type="ECO:0000313" key="5">
    <source>
        <dbReference type="EMBL" id="CAH2296265.1"/>
    </source>
</evidence>
<keyword evidence="5" id="KW-0418">Kinase</keyword>
<dbReference type="InterPro" id="IPR045216">
    <property type="entry name" value="CK2_alpha"/>
</dbReference>
<dbReference type="Gene3D" id="1.10.510.10">
    <property type="entry name" value="Transferase(Phosphotransferase) domain 1"/>
    <property type="match status" value="1"/>
</dbReference>
<dbReference type="EMBL" id="OW240916">
    <property type="protein sequence ID" value="CAH2296265.1"/>
    <property type="molecule type" value="Genomic_DNA"/>
</dbReference>
<organism evidence="5 6">
    <name type="scientific">Pelobates cultripes</name>
    <name type="common">Western spadefoot toad</name>
    <dbReference type="NCBI Taxonomy" id="61616"/>
    <lineage>
        <taxon>Eukaryota</taxon>
        <taxon>Metazoa</taxon>
        <taxon>Chordata</taxon>
        <taxon>Craniata</taxon>
        <taxon>Vertebrata</taxon>
        <taxon>Euteleostomi</taxon>
        <taxon>Amphibia</taxon>
        <taxon>Batrachia</taxon>
        <taxon>Anura</taxon>
        <taxon>Pelobatoidea</taxon>
        <taxon>Pelobatidae</taxon>
        <taxon>Pelobates</taxon>
    </lineage>
</organism>
<proteinExistence type="predicted"/>
<feature type="domain" description="Protein kinase" evidence="4">
    <location>
        <begin position="40"/>
        <end position="151"/>
    </location>
</feature>
<reference evidence="5" key="1">
    <citation type="submission" date="2022-03" db="EMBL/GenBank/DDBJ databases">
        <authorList>
            <person name="Alioto T."/>
            <person name="Alioto T."/>
            <person name="Gomez Garrido J."/>
        </authorList>
    </citation>
    <scope>NUCLEOTIDE SEQUENCE</scope>
</reference>
<dbReference type="InterPro" id="IPR011009">
    <property type="entry name" value="Kinase-like_dom_sf"/>
</dbReference>
<evidence type="ECO:0000256" key="1">
    <source>
        <dbReference type="ARBA" id="ARBA00022741"/>
    </source>
</evidence>
<keyword evidence="6" id="KW-1185">Reference proteome</keyword>
<dbReference type="GO" id="GO:0005829">
    <property type="term" value="C:cytosol"/>
    <property type="evidence" value="ECO:0007669"/>
    <property type="project" value="TreeGrafter"/>
</dbReference>
<dbReference type="PANTHER" id="PTHR24054">
    <property type="entry name" value="CASEIN KINASE II SUBUNIT ALPHA"/>
    <property type="match status" value="1"/>
</dbReference>
<dbReference type="GO" id="GO:0004674">
    <property type="term" value="F:protein serine/threonine kinase activity"/>
    <property type="evidence" value="ECO:0007669"/>
    <property type="project" value="InterPro"/>
</dbReference>